<evidence type="ECO:0000256" key="1">
    <source>
        <dbReference type="SAM" id="Phobius"/>
    </source>
</evidence>
<keyword evidence="1" id="KW-0812">Transmembrane</keyword>
<keyword evidence="1" id="KW-1133">Transmembrane helix</keyword>
<accession>A0A2T4AM76</accession>
<organism evidence="2 3">
    <name type="scientific">Trichoderma harzianum CBS 226.95</name>
    <dbReference type="NCBI Taxonomy" id="983964"/>
    <lineage>
        <taxon>Eukaryota</taxon>
        <taxon>Fungi</taxon>
        <taxon>Dikarya</taxon>
        <taxon>Ascomycota</taxon>
        <taxon>Pezizomycotina</taxon>
        <taxon>Sordariomycetes</taxon>
        <taxon>Hypocreomycetidae</taxon>
        <taxon>Hypocreales</taxon>
        <taxon>Hypocreaceae</taxon>
        <taxon>Trichoderma</taxon>
    </lineage>
</organism>
<proteinExistence type="predicted"/>
<protein>
    <submittedName>
        <fullName evidence="2">Uncharacterized protein</fullName>
    </submittedName>
</protein>
<reference evidence="2 3" key="1">
    <citation type="submission" date="2016-07" db="EMBL/GenBank/DDBJ databases">
        <title>Multiple horizontal gene transfer events from other fungi enriched the ability of initially mycotrophic Trichoderma (Ascomycota) to feed on dead plant biomass.</title>
        <authorList>
            <consortium name="DOE Joint Genome Institute"/>
            <person name="Aerts A."/>
            <person name="Atanasova L."/>
            <person name="Chenthamara K."/>
            <person name="Zhang J."/>
            <person name="Grujic M."/>
            <person name="Henrissat B."/>
            <person name="Kuo A."/>
            <person name="Salamov A."/>
            <person name="Lipzen A."/>
            <person name="Labutti K."/>
            <person name="Barry K."/>
            <person name="Miao Y."/>
            <person name="Rahimi M.J."/>
            <person name="Shen Q."/>
            <person name="Grigoriev I.V."/>
            <person name="Kubicek C.P."/>
            <person name="Druzhinina I.S."/>
        </authorList>
    </citation>
    <scope>NUCLEOTIDE SEQUENCE [LARGE SCALE GENOMIC DNA]</scope>
    <source>
        <strain evidence="2 3">CBS 226.95</strain>
    </source>
</reference>
<dbReference type="EMBL" id="KZ679677">
    <property type="protein sequence ID" value="PTB58176.1"/>
    <property type="molecule type" value="Genomic_DNA"/>
</dbReference>
<gene>
    <name evidence="2" type="ORF">M431DRAFT_359836</name>
</gene>
<name>A0A2T4AM76_TRIHA</name>
<sequence>MAHAVGPVVSAHSLGTMLLMLPLPLLPLLMMILLLLLFKSSSCSKRTERRSRLPHSSTLRSFGVQHWLPTLGTPVLFWITCQLSSLSAGSARASFCCSRFKTDRLASVWLHLFLVASDVVQWLRPRPAPLRTSLYIMCPRLSGSWDPAAWDALFHAPLALIEAEAGYKSV</sequence>
<keyword evidence="3" id="KW-1185">Reference proteome</keyword>
<dbReference type="GeneID" id="36623118"/>
<evidence type="ECO:0000313" key="2">
    <source>
        <dbReference type="EMBL" id="PTB58176.1"/>
    </source>
</evidence>
<feature type="transmembrane region" description="Helical" evidence="1">
    <location>
        <begin position="17"/>
        <end position="38"/>
    </location>
</feature>
<dbReference type="AlphaFoldDB" id="A0A2T4AM76"/>
<evidence type="ECO:0000313" key="3">
    <source>
        <dbReference type="Proteomes" id="UP000241690"/>
    </source>
</evidence>
<keyword evidence="1" id="KW-0472">Membrane</keyword>
<dbReference type="RefSeq" id="XP_024777853.1">
    <property type="nucleotide sequence ID" value="XM_024914553.1"/>
</dbReference>
<dbReference type="Proteomes" id="UP000241690">
    <property type="component" value="Unassembled WGS sequence"/>
</dbReference>